<gene>
    <name evidence="3" type="ORF">ERS852494_00528</name>
</gene>
<dbReference type="GO" id="GO:0016209">
    <property type="term" value="F:antioxidant activity"/>
    <property type="evidence" value="ECO:0007669"/>
    <property type="project" value="InterPro"/>
</dbReference>
<name>A0A174H896_9BACE</name>
<sequence>MKLYFILLSFLFVGVCHAQKVTRINSNKIAVEGDTIIYFDAEQRPITEQAHSDSLETGKYIISIKGTDEITEIHLTYKHPKLETLIGKMLPQIKLTDMSRKSVKMDESDITVICFWNRHCRPCIRELTALNILAEDYPNIRFIALTPDSNGEVKRLMGRLHLKWENITVVPDYRDEFDDTLHIYVYPSNVIIDKNRVIQGATVGGDTRQLLRSLERLSGTLKK</sequence>
<feature type="domain" description="Thioredoxin" evidence="2">
    <location>
        <begin position="84"/>
        <end position="219"/>
    </location>
</feature>
<dbReference type="RefSeq" id="WP_227102785.1">
    <property type="nucleotide sequence ID" value="NZ_CACRTB010000007.1"/>
</dbReference>
<evidence type="ECO:0000259" key="2">
    <source>
        <dbReference type="PROSITE" id="PS51352"/>
    </source>
</evidence>
<dbReference type="InterPro" id="IPR000866">
    <property type="entry name" value="AhpC/TSA"/>
</dbReference>
<dbReference type="PANTHER" id="PTHR42852">
    <property type="entry name" value="THIOL:DISULFIDE INTERCHANGE PROTEIN DSBE"/>
    <property type="match status" value="1"/>
</dbReference>
<keyword evidence="1" id="KW-0732">Signal</keyword>
<dbReference type="Proteomes" id="UP000095657">
    <property type="component" value="Unassembled WGS sequence"/>
</dbReference>
<dbReference type="Pfam" id="PF00578">
    <property type="entry name" value="AhpC-TSA"/>
    <property type="match status" value="1"/>
</dbReference>
<dbReference type="EMBL" id="CZAI01000001">
    <property type="protein sequence ID" value="CUO69055.1"/>
    <property type="molecule type" value="Genomic_DNA"/>
</dbReference>
<dbReference type="SUPFAM" id="SSF52833">
    <property type="entry name" value="Thioredoxin-like"/>
    <property type="match status" value="1"/>
</dbReference>
<evidence type="ECO:0000256" key="1">
    <source>
        <dbReference type="SAM" id="SignalP"/>
    </source>
</evidence>
<dbReference type="STRING" id="47678.ERS852494_00528"/>
<dbReference type="InterPro" id="IPR013766">
    <property type="entry name" value="Thioredoxin_domain"/>
</dbReference>
<dbReference type="AlphaFoldDB" id="A0A174H896"/>
<dbReference type="PANTHER" id="PTHR42852:SF13">
    <property type="entry name" value="PROTEIN DIPZ"/>
    <property type="match status" value="1"/>
</dbReference>
<feature type="chain" id="PRO_5008023210" evidence="1">
    <location>
        <begin position="19"/>
        <end position="223"/>
    </location>
</feature>
<accession>A0A174H896</accession>
<dbReference type="CDD" id="cd02966">
    <property type="entry name" value="TlpA_like_family"/>
    <property type="match status" value="1"/>
</dbReference>
<dbReference type="InterPro" id="IPR036249">
    <property type="entry name" value="Thioredoxin-like_sf"/>
</dbReference>
<reference evidence="3 4" key="1">
    <citation type="submission" date="2015-09" db="EMBL/GenBank/DDBJ databases">
        <authorList>
            <consortium name="Pathogen Informatics"/>
        </authorList>
    </citation>
    <scope>NUCLEOTIDE SEQUENCE [LARGE SCALE GENOMIC DNA]</scope>
    <source>
        <strain evidence="3 4">2789STDY5834880</strain>
    </source>
</reference>
<organism evidence="3 4">
    <name type="scientific">Bacteroides caccae</name>
    <dbReference type="NCBI Taxonomy" id="47678"/>
    <lineage>
        <taxon>Bacteria</taxon>
        <taxon>Pseudomonadati</taxon>
        <taxon>Bacteroidota</taxon>
        <taxon>Bacteroidia</taxon>
        <taxon>Bacteroidales</taxon>
        <taxon>Bacteroidaceae</taxon>
        <taxon>Bacteroides</taxon>
    </lineage>
</organism>
<evidence type="ECO:0000313" key="4">
    <source>
        <dbReference type="Proteomes" id="UP000095657"/>
    </source>
</evidence>
<dbReference type="PROSITE" id="PS51352">
    <property type="entry name" value="THIOREDOXIN_2"/>
    <property type="match status" value="1"/>
</dbReference>
<dbReference type="GO" id="GO:0016491">
    <property type="term" value="F:oxidoreductase activity"/>
    <property type="evidence" value="ECO:0007669"/>
    <property type="project" value="InterPro"/>
</dbReference>
<feature type="signal peptide" evidence="1">
    <location>
        <begin position="1"/>
        <end position="18"/>
    </location>
</feature>
<dbReference type="InterPro" id="IPR050553">
    <property type="entry name" value="Thioredoxin_ResA/DsbE_sf"/>
</dbReference>
<evidence type="ECO:0000313" key="3">
    <source>
        <dbReference type="EMBL" id="CUO69055.1"/>
    </source>
</evidence>
<protein>
    <submittedName>
        <fullName evidence="3">Peroxiredoxin</fullName>
    </submittedName>
</protein>
<dbReference type="Gene3D" id="3.40.30.10">
    <property type="entry name" value="Glutaredoxin"/>
    <property type="match status" value="1"/>
</dbReference>
<proteinExistence type="predicted"/>